<keyword evidence="4" id="KW-0813">Transport</keyword>
<protein>
    <recommendedName>
        <fullName evidence="14">Glutathione import ATP-binding protein GsiA</fullName>
        <ecNumber evidence="13">7.4.2.10</ecNumber>
    </recommendedName>
</protein>
<dbReference type="GO" id="GO:0005524">
    <property type="term" value="F:ATP binding"/>
    <property type="evidence" value="ECO:0007669"/>
    <property type="project" value="UniProtKB-KW"/>
</dbReference>
<comment type="similarity">
    <text evidence="12">Belongs to the ABC transporter superfamily. Glutathione importer (TC 3.A.1.5.11) family.</text>
</comment>
<feature type="domain" description="ABC transporter" evidence="16">
    <location>
        <begin position="2"/>
        <end position="239"/>
    </location>
</feature>
<evidence type="ECO:0000313" key="18">
    <source>
        <dbReference type="Proteomes" id="UP000565286"/>
    </source>
</evidence>
<keyword evidence="10" id="KW-0472">Membrane</keyword>
<dbReference type="InterPro" id="IPR017871">
    <property type="entry name" value="ABC_transporter-like_CS"/>
</dbReference>
<evidence type="ECO:0000256" key="5">
    <source>
        <dbReference type="ARBA" id="ARBA00022475"/>
    </source>
</evidence>
<evidence type="ECO:0000256" key="7">
    <source>
        <dbReference type="ARBA" id="ARBA00022741"/>
    </source>
</evidence>
<dbReference type="InterPro" id="IPR050319">
    <property type="entry name" value="ABC_transp_ATP-bind"/>
</dbReference>
<dbReference type="Pfam" id="PF00005">
    <property type="entry name" value="ABC_tran"/>
    <property type="match status" value="1"/>
</dbReference>
<dbReference type="EMBL" id="JACIDV010000001">
    <property type="protein sequence ID" value="MBB3944222.1"/>
    <property type="molecule type" value="Genomic_DNA"/>
</dbReference>
<comment type="subcellular location">
    <subcellularLocation>
        <location evidence="2">Cell inner membrane</location>
    </subcellularLocation>
    <subcellularLocation>
        <location evidence="1">Membrane</location>
        <topology evidence="1">Peripheral membrane protein</topology>
    </subcellularLocation>
</comment>
<keyword evidence="7" id="KW-0547">Nucleotide-binding</keyword>
<dbReference type="PROSITE" id="PS50893">
    <property type="entry name" value="ABC_TRANSPORTER_2"/>
    <property type="match status" value="1"/>
</dbReference>
<keyword evidence="6" id="KW-0997">Cell inner membrane</keyword>
<evidence type="ECO:0000256" key="4">
    <source>
        <dbReference type="ARBA" id="ARBA00022448"/>
    </source>
</evidence>
<dbReference type="GO" id="GO:0055085">
    <property type="term" value="P:transmembrane transport"/>
    <property type="evidence" value="ECO:0007669"/>
    <property type="project" value="UniProtKB-ARBA"/>
</dbReference>
<evidence type="ECO:0000259" key="16">
    <source>
        <dbReference type="PROSITE" id="PS50893"/>
    </source>
</evidence>
<reference evidence="17 18" key="1">
    <citation type="submission" date="2020-08" db="EMBL/GenBank/DDBJ databases">
        <title>Genomic Encyclopedia of Type Strains, Phase IV (KMG-IV): sequencing the most valuable type-strain genomes for metagenomic binning, comparative biology and taxonomic classification.</title>
        <authorList>
            <person name="Goeker M."/>
        </authorList>
    </citation>
    <scope>NUCLEOTIDE SEQUENCE [LARGE SCALE GENOMIC DNA]</scope>
    <source>
        <strain evidence="17 18">DSM 26438</strain>
    </source>
</reference>
<dbReference type="PANTHER" id="PTHR43776">
    <property type="entry name" value="TRANSPORT ATP-BINDING PROTEIN"/>
    <property type="match status" value="1"/>
</dbReference>
<dbReference type="GO" id="GO:0005886">
    <property type="term" value="C:plasma membrane"/>
    <property type="evidence" value="ECO:0007669"/>
    <property type="project" value="UniProtKB-SubCell"/>
</dbReference>
<evidence type="ECO:0000256" key="8">
    <source>
        <dbReference type="ARBA" id="ARBA00022840"/>
    </source>
</evidence>
<evidence type="ECO:0000256" key="13">
    <source>
        <dbReference type="ARBA" id="ARBA00039050"/>
    </source>
</evidence>
<evidence type="ECO:0000256" key="14">
    <source>
        <dbReference type="ARBA" id="ARBA00041187"/>
    </source>
</evidence>
<comment type="catalytic activity">
    <reaction evidence="15">
        <text>glutathione(out) + ATP + H2O = glutathione(in) + ADP + phosphate + H(+)</text>
        <dbReference type="Rhea" id="RHEA:29791"/>
        <dbReference type="ChEBI" id="CHEBI:15377"/>
        <dbReference type="ChEBI" id="CHEBI:15378"/>
        <dbReference type="ChEBI" id="CHEBI:30616"/>
        <dbReference type="ChEBI" id="CHEBI:43474"/>
        <dbReference type="ChEBI" id="CHEBI:57925"/>
        <dbReference type="ChEBI" id="CHEBI:456216"/>
        <dbReference type="EC" id="7.4.2.10"/>
    </reaction>
</comment>
<dbReference type="SUPFAM" id="SSF52540">
    <property type="entry name" value="P-loop containing nucleoside triphosphate hydrolases"/>
    <property type="match status" value="1"/>
</dbReference>
<evidence type="ECO:0000256" key="3">
    <source>
        <dbReference type="ARBA" id="ARBA00011469"/>
    </source>
</evidence>
<dbReference type="AlphaFoldDB" id="A0A7W6C6T6"/>
<evidence type="ECO:0000256" key="2">
    <source>
        <dbReference type="ARBA" id="ARBA00004533"/>
    </source>
</evidence>
<dbReference type="EC" id="7.4.2.10" evidence="13"/>
<comment type="subunit">
    <text evidence="3">The complex is composed of two ATP-binding proteins (GsiA), two transmembrane proteins (GsiC and GsiD) and a solute-binding protein (GsiB).</text>
</comment>
<dbReference type="PANTHER" id="PTHR43776:SF15">
    <property type="entry name" value="GLUTATHIONE IMPORT ATP-BINDING PROTEIN GSIA"/>
    <property type="match status" value="1"/>
</dbReference>
<keyword evidence="5" id="KW-1003">Cell membrane</keyword>
<name>A0A7W6C6T6_9HYPH</name>
<dbReference type="Gene3D" id="3.40.50.300">
    <property type="entry name" value="P-loop containing nucleotide triphosphate hydrolases"/>
    <property type="match status" value="1"/>
</dbReference>
<proteinExistence type="inferred from homology"/>
<evidence type="ECO:0000256" key="12">
    <source>
        <dbReference type="ARBA" id="ARBA00038416"/>
    </source>
</evidence>
<dbReference type="InterPro" id="IPR003439">
    <property type="entry name" value="ABC_transporter-like_ATP-bd"/>
</dbReference>
<dbReference type="GO" id="GO:0016887">
    <property type="term" value="F:ATP hydrolysis activity"/>
    <property type="evidence" value="ECO:0007669"/>
    <property type="project" value="InterPro"/>
</dbReference>
<evidence type="ECO:0000256" key="15">
    <source>
        <dbReference type="ARBA" id="ARBA00047640"/>
    </source>
</evidence>
<evidence type="ECO:0000313" key="17">
    <source>
        <dbReference type="EMBL" id="MBB3944222.1"/>
    </source>
</evidence>
<accession>A0A7W6C6T6</accession>
<dbReference type="InterPro" id="IPR003593">
    <property type="entry name" value="AAA+_ATPase"/>
</dbReference>
<dbReference type="CDD" id="cd03257">
    <property type="entry name" value="ABC_NikE_OppD_transporters"/>
    <property type="match status" value="1"/>
</dbReference>
<sequence>MIEVKDLSVSFGQGDSRKQVVKSVSFSVKKGETLGIIGESGCGKSTVLRSLAGLDRHWQGTISLAGTNVDRERSKEQLLLAQMVFQDPYGSIHPRHRIERVLAEPIRAMNKGRGFDRVASSLEQVGLPTSFADRFPHQLSGGQRQRVAIARALMLEPEILLLDEPTSALDVSVQAEVLNLLCDLRDERALTYVLVSHDLSVIAHMCDRVLVMKDGTFVDELTRSDLHQGITNVPYSKMLFEESIGG</sequence>
<organism evidence="17 18">
    <name type="scientific">Rhizobium skierniewicense</name>
    <dbReference type="NCBI Taxonomy" id="984260"/>
    <lineage>
        <taxon>Bacteria</taxon>
        <taxon>Pseudomonadati</taxon>
        <taxon>Pseudomonadota</taxon>
        <taxon>Alphaproteobacteria</taxon>
        <taxon>Hyphomicrobiales</taxon>
        <taxon>Rhizobiaceae</taxon>
        <taxon>Rhizobium/Agrobacterium group</taxon>
        <taxon>Rhizobium</taxon>
    </lineage>
</organism>
<comment type="caution">
    <text evidence="17">The sequence shown here is derived from an EMBL/GenBank/DDBJ whole genome shotgun (WGS) entry which is preliminary data.</text>
</comment>
<evidence type="ECO:0000256" key="11">
    <source>
        <dbReference type="ARBA" id="ARBA00037530"/>
    </source>
</evidence>
<dbReference type="RefSeq" id="WP_183893165.1">
    <property type="nucleotide sequence ID" value="NZ_JACIDV010000001.1"/>
</dbReference>
<evidence type="ECO:0000256" key="1">
    <source>
        <dbReference type="ARBA" id="ARBA00004170"/>
    </source>
</evidence>
<keyword evidence="9" id="KW-1278">Translocase</keyword>
<evidence type="ECO:0000256" key="9">
    <source>
        <dbReference type="ARBA" id="ARBA00022967"/>
    </source>
</evidence>
<dbReference type="PROSITE" id="PS00211">
    <property type="entry name" value="ABC_TRANSPORTER_1"/>
    <property type="match status" value="1"/>
</dbReference>
<evidence type="ECO:0000256" key="6">
    <source>
        <dbReference type="ARBA" id="ARBA00022519"/>
    </source>
</evidence>
<keyword evidence="8 17" id="KW-0067">ATP-binding</keyword>
<dbReference type="SMART" id="SM00382">
    <property type="entry name" value="AAA"/>
    <property type="match status" value="1"/>
</dbReference>
<comment type="function">
    <text evidence="11">Part of the ABC transporter complex GsiABCD involved in glutathione import. Responsible for energy coupling to the transport system.</text>
</comment>
<dbReference type="InterPro" id="IPR027417">
    <property type="entry name" value="P-loop_NTPase"/>
</dbReference>
<evidence type="ECO:0000256" key="10">
    <source>
        <dbReference type="ARBA" id="ARBA00023136"/>
    </source>
</evidence>
<dbReference type="Proteomes" id="UP000565286">
    <property type="component" value="Unassembled WGS sequence"/>
</dbReference>
<gene>
    <name evidence="17" type="ORF">GGQ73_000145</name>
</gene>
<keyword evidence="18" id="KW-1185">Reference proteome</keyword>